<dbReference type="Proteomes" id="UP000013827">
    <property type="component" value="Unassembled WGS sequence"/>
</dbReference>
<dbReference type="PANTHER" id="PTHR42760:SF133">
    <property type="entry name" value="3-OXOACYL-[ACYL-CARRIER-PROTEIN] REDUCTASE"/>
    <property type="match status" value="1"/>
</dbReference>
<keyword evidence="6" id="KW-1185">Reference proteome</keyword>
<dbReference type="PaxDb" id="2903-EOD28675"/>
<dbReference type="PROSITE" id="PS00061">
    <property type="entry name" value="ADH_SHORT"/>
    <property type="match status" value="1"/>
</dbReference>
<accession>A0A0D3KI79</accession>
<dbReference type="Gene3D" id="3.40.50.720">
    <property type="entry name" value="NAD(P)-binding Rossmann-like Domain"/>
    <property type="match status" value="1"/>
</dbReference>
<keyword evidence="2" id="KW-0560">Oxidoreductase</keyword>
<dbReference type="STRING" id="2903.R1FPZ2"/>
<dbReference type="FunFam" id="3.40.50.720:FF:000084">
    <property type="entry name" value="Short-chain dehydrogenase reductase"/>
    <property type="match status" value="1"/>
</dbReference>
<dbReference type="PRINTS" id="PR00081">
    <property type="entry name" value="GDHRDH"/>
</dbReference>
<dbReference type="GO" id="GO:0006633">
    <property type="term" value="P:fatty acid biosynthetic process"/>
    <property type="evidence" value="ECO:0007669"/>
    <property type="project" value="TreeGrafter"/>
</dbReference>
<dbReference type="RefSeq" id="XP_005787893.1">
    <property type="nucleotide sequence ID" value="XM_005787836.1"/>
</dbReference>
<dbReference type="GO" id="GO:0016616">
    <property type="term" value="F:oxidoreductase activity, acting on the CH-OH group of donors, NAD or NADP as acceptor"/>
    <property type="evidence" value="ECO:0007669"/>
    <property type="project" value="TreeGrafter"/>
</dbReference>
<comment type="similarity">
    <text evidence="1 3">Belongs to the short-chain dehydrogenases/reductases (SDR) family.</text>
</comment>
<dbReference type="HOGENOM" id="CLU_010194_1_3_1"/>
<dbReference type="SMART" id="SM00822">
    <property type="entry name" value="PKS_KR"/>
    <property type="match status" value="1"/>
</dbReference>
<evidence type="ECO:0000259" key="4">
    <source>
        <dbReference type="SMART" id="SM00822"/>
    </source>
</evidence>
<sequence>MLKGKVAVITGAGRGIGAAAARLLGREGARVVVNDLDGAVADSAAAEIRATGGEAVGFGGSVVDADFPEALLAYAAAEFGPVDVLVNNAGFLFDGVLHKMDDSQWGAVVDCHLGAPFRMARAAAPYMRDAAKREMEGGGAPSDRCIINVSSTSGLHGNVGQANYAAAKAGIVGLTKTIAKEWGAFGVRANAVAFGMIETRMTSAFASEAVEVGGQAVQQGLPPEVAKMWEGGPLLRAMVPLNRKGRPEEAAGGILFLASPHASYVTGHTLEVTGGMGI</sequence>
<protein>
    <recommendedName>
        <fullName evidence="4">Ketoreductase domain-containing protein</fullName>
    </recommendedName>
</protein>
<dbReference type="Pfam" id="PF13561">
    <property type="entry name" value="adh_short_C2"/>
    <property type="match status" value="1"/>
</dbReference>
<dbReference type="eggNOG" id="KOG1200">
    <property type="taxonomic scope" value="Eukaryota"/>
</dbReference>
<dbReference type="OMA" id="AMHRTNI"/>
<dbReference type="SUPFAM" id="SSF51735">
    <property type="entry name" value="NAD(P)-binding Rossmann-fold domains"/>
    <property type="match status" value="1"/>
</dbReference>
<dbReference type="PANTHER" id="PTHR42760">
    <property type="entry name" value="SHORT-CHAIN DEHYDROGENASES/REDUCTASES FAMILY MEMBER"/>
    <property type="match status" value="1"/>
</dbReference>
<dbReference type="PRINTS" id="PR00080">
    <property type="entry name" value="SDRFAMILY"/>
</dbReference>
<reference evidence="6" key="1">
    <citation type="journal article" date="2013" name="Nature">
        <title>Pan genome of the phytoplankton Emiliania underpins its global distribution.</title>
        <authorList>
            <person name="Read B.A."/>
            <person name="Kegel J."/>
            <person name="Klute M.J."/>
            <person name="Kuo A."/>
            <person name="Lefebvre S.C."/>
            <person name="Maumus F."/>
            <person name="Mayer C."/>
            <person name="Miller J."/>
            <person name="Monier A."/>
            <person name="Salamov A."/>
            <person name="Young J."/>
            <person name="Aguilar M."/>
            <person name="Claverie J.M."/>
            <person name="Frickenhaus S."/>
            <person name="Gonzalez K."/>
            <person name="Herman E.K."/>
            <person name="Lin Y.C."/>
            <person name="Napier J."/>
            <person name="Ogata H."/>
            <person name="Sarno A.F."/>
            <person name="Shmutz J."/>
            <person name="Schroeder D."/>
            <person name="de Vargas C."/>
            <person name="Verret F."/>
            <person name="von Dassow P."/>
            <person name="Valentin K."/>
            <person name="Van de Peer Y."/>
            <person name="Wheeler G."/>
            <person name="Dacks J.B."/>
            <person name="Delwiche C.F."/>
            <person name="Dyhrman S.T."/>
            <person name="Glockner G."/>
            <person name="John U."/>
            <person name="Richards T."/>
            <person name="Worden A.Z."/>
            <person name="Zhang X."/>
            <person name="Grigoriev I.V."/>
            <person name="Allen A.E."/>
            <person name="Bidle K."/>
            <person name="Borodovsky M."/>
            <person name="Bowler C."/>
            <person name="Brownlee C."/>
            <person name="Cock J.M."/>
            <person name="Elias M."/>
            <person name="Gladyshev V.N."/>
            <person name="Groth M."/>
            <person name="Guda C."/>
            <person name="Hadaegh A."/>
            <person name="Iglesias-Rodriguez M.D."/>
            <person name="Jenkins J."/>
            <person name="Jones B.M."/>
            <person name="Lawson T."/>
            <person name="Leese F."/>
            <person name="Lindquist E."/>
            <person name="Lobanov A."/>
            <person name="Lomsadze A."/>
            <person name="Malik S.B."/>
            <person name="Marsh M.E."/>
            <person name="Mackinder L."/>
            <person name="Mock T."/>
            <person name="Mueller-Roeber B."/>
            <person name="Pagarete A."/>
            <person name="Parker M."/>
            <person name="Probert I."/>
            <person name="Quesneville H."/>
            <person name="Raines C."/>
            <person name="Rensing S.A."/>
            <person name="Riano-Pachon D.M."/>
            <person name="Richier S."/>
            <person name="Rokitta S."/>
            <person name="Shiraiwa Y."/>
            <person name="Soanes D.M."/>
            <person name="van der Giezen M."/>
            <person name="Wahlund T.M."/>
            <person name="Williams B."/>
            <person name="Wilson W."/>
            <person name="Wolfe G."/>
            <person name="Wurch L.L."/>
        </authorList>
    </citation>
    <scope>NUCLEOTIDE SEQUENCE</scope>
</reference>
<dbReference type="EnsemblProtists" id="EOD35464">
    <property type="protein sequence ID" value="EOD35464"/>
    <property type="gene ID" value="EMIHUDRAFT_462459"/>
</dbReference>
<dbReference type="InterPro" id="IPR020904">
    <property type="entry name" value="Sc_DH/Rdtase_CS"/>
</dbReference>
<evidence type="ECO:0000256" key="3">
    <source>
        <dbReference type="RuleBase" id="RU000363"/>
    </source>
</evidence>
<evidence type="ECO:0000313" key="5">
    <source>
        <dbReference type="EnsemblProtists" id="EOD35464"/>
    </source>
</evidence>
<dbReference type="EnsemblProtists" id="EOD28675">
    <property type="protein sequence ID" value="EOD28675"/>
    <property type="gene ID" value="EMIHUDRAFT_468694"/>
</dbReference>
<dbReference type="InterPro" id="IPR002347">
    <property type="entry name" value="SDR_fam"/>
</dbReference>
<dbReference type="RefSeq" id="XP_005781104.1">
    <property type="nucleotide sequence ID" value="XM_005781047.1"/>
</dbReference>
<dbReference type="GeneID" id="17274221"/>
<evidence type="ECO:0000313" key="6">
    <source>
        <dbReference type="Proteomes" id="UP000013827"/>
    </source>
</evidence>
<dbReference type="GO" id="GO:0048038">
    <property type="term" value="F:quinone binding"/>
    <property type="evidence" value="ECO:0007669"/>
    <property type="project" value="TreeGrafter"/>
</dbReference>
<reference evidence="5" key="2">
    <citation type="submission" date="2024-10" db="UniProtKB">
        <authorList>
            <consortium name="EnsemblProtists"/>
        </authorList>
    </citation>
    <scope>IDENTIFICATION</scope>
</reference>
<dbReference type="Pfam" id="PF00106">
    <property type="entry name" value="adh_short"/>
    <property type="match status" value="1"/>
</dbReference>
<evidence type="ECO:0000256" key="2">
    <source>
        <dbReference type="ARBA" id="ARBA00023002"/>
    </source>
</evidence>
<dbReference type="KEGG" id="ehx:EMIHUDRAFT_468694"/>
<dbReference type="GeneID" id="17280734"/>
<name>A0A0D3KI79_EMIH1</name>
<feature type="domain" description="Ketoreductase" evidence="4">
    <location>
        <begin position="5"/>
        <end position="185"/>
    </location>
</feature>
<dbReference type="AlphaFoldDB" id="A0A0D3KI79"/>
<dbReference type="InterPro" id="IPR036291">
    <property type="entry name" value="NAD(P)-bd_dom_sf"/>
</dbReference>
<proteinExistence type="inferred from homology"/>
<organism evidence="5 6">
    <name type="scientific">Emiliania huxleyi (strain CCMP1516)</name>
    <dbReference type="NCBI Taxonomy" id="280463"/>
    <lineage>
        <taxon>Eukaryota</taxon>
        <taxon>Haptista</taxon>
        <taxon>Haptophyta</taxon>
        <taxon>Prymnesiophyceae</taxon>
        <taxon>Isochrysidales</taxon>
        <taxon>Noelaerhabdaceae</taxon>
        <taxon>Emiliania</taxon>
    </lineage>
</organism>
<dbReference type="KEGG" id="ehx:EMIHUDRAFT_462459"/>
<evidence type="ECO:0000256" key="1">
    <source>
        <dbReference type="ARBA" id="ARBA00006484"/>
    </source>
</evidence>
<dbReference type="InterPro" id="IPR057326">
    <property type="entry name" value="KR_dom"/>
</dbReference>